<dbReference type="EMBL" id="FXAT01000005">
    <property type="protein sequence ID" value="SMG48953.1"/>
    <property type="molecule type" value="Genomic_DNA"/>
</dbReference>
<dbReference type="CDD" id="cd03316">
    <property type="entry name" value="MR_like"/>
    <property type="match status" value="1"/>
</dbReference>
<dbReference type="PANTHER" id="PTHR13794:SF58">
    <property type="entry name" value="MITOCHONDRIAL ENOLASE SUPERFAMILY MEMBER 1"/>
    <property type="match status" value="1"/>
</dbReference>
<dbReference type="GO" id="GO:0016836">
    <property type="term" value="F:hydro-lyase activity"/>
    <property type="evidence" value="ECO:0007669"/>
    <property type="project" value="TreeGrafter"/>
</dbReference>
<evidence type="ECO:0000256" key="2">
    <source>
        <dbReference type="ARBA" id="ARBA00022723"/>
    </source>
</evidence>
<keyword evidence="2" id="KW-0479">Metal-binding</keyword>
<organism evidence="5 6">
    <name type="scientific">Paraburkholderia susongensis</name>
    <dbReference type="NCBI Taxonomy" id="1515439"/>
    <lineage>
        <taxon>Bacteria</taxon>
        <taxon>Pseudomonadati</taxon>
        <taxon>Pseudomonadota</taxon>
        <taxon>Betaproteobacteria</taxon>
        <taxon>Burkholderiales</taxon>
        <taxon>Burkholderiaceae</taxon>
        <taxon>Paraburkholderia</taxon>
    </lineage>
</organism>
<dbReference type="InterPro" id="IPR036849">
    <property type="entry name" value="Enolase-like_C_sf"/>
</dbReference>
<protein>
    <submittedName>
        <fullName evidence="5">L-alanine-DL-glutamate epimerase</fullName>
    </submittedName>
</protein>
<dbReference type="Proteomes" id="UP000193228">
    <property type="component" value="Unassembled WGS sequence"/>
</dbReference>
<dbReference type="OrthoDB" id="8609034at2"/>
<dbReference type="InterPro" id="IPR013342">
    <property type="entry name" value="Mandelate_racemase_C"/>
</dbReference>
<dbReference type="InterPro" id="IPR046945">
    <property type="entry name" value="RHMD-like"/>
</dbReference>
<evidence type="ECO:0000313" key="6">
    <source>
        <dbReference type="Proteomes" id="UP000193228"/>
    </source>
</evidence>
<proteinExistence type="predicted"/>
<comment type="cofactor">
    <cofactor evidence="1">
        <name>Mg(2+)</name>
        <dbReference type="ChEBI" id="CHEBI:18420"/>
    </cofactor>
</comment>
<dbReference type="STRING" id="1515439.SAMN06265784_10558"/>
<dbReference type="SUPFAM" id="SSF51604">
    <property type="entry name" value="Enolase C-terminal domain-like"/>
    <property type="match status" value="1"/>
</dbReference>
<accession>A0A1X7L6F8</accession>
<sequence>MRSINVEAGQTGYQARARIVSVEARTIRVPLDRHTAFSTRLVTARDYTVVRVRTADDYYGIGFCYGGNRAGMLVTYAVRELFAPLLLGRCALDVEGSWCAMYDESLLQGRAGSVMRALSIIDIALWDRNARASGLPLSRYLGGTSSATVPAYASGGYYLEGKTPEHLGEEMAAYVASGFRAVKMKVGRLDPRGEEARIRAAREAVGDDVLLMLDANNAWSDVPTALEYMRRYEPYNPYWIEEPFSPDDIESHAQLSRRTPVNVATGEIETGRWRHQALLDKRAAVILQSDAAVCGGISEWRRIAASAAAVGVTMCPHWFHDLHVHLVASTPNARYVEFFPDDQVLNFRRLVDKQLSFADGELVVPTGPGLGFDFDEAALDEYALDDWA</sequence>
<evidence type="ECO:0000256" key="1">
    <source>
        <dbReference type="ARBA" id="ARBA00001946"/>
    </source>
</evidence>
<dbReference type="SFLD" id="SFLDG00179">
    <property type="entry name" value="mandelate_racemase"/>
    <property type="match status" value="1"/>
</dbReference>
<dbReference type="Gene3D" id="3.30.390.10">
    <property type="entry name" value="Enolase-like, N-terminal domain"/>
    <property type="match status" value="1"/>
</dbReference>
<evidence type="ECO:0000256" key="3">
    <source>
        <dbReference type="ARBA" id="ARBA00022842"/>
    </source>
</evidence>
<dbReference type="AlphaFoldDB" id="A0A1X7L6F8"/>
<dbReference type="SUPFAM" id="SSF54826">
    <property type="entry name" value="Enolase N-terminal domain-like"/>
    <property type="match status" value="1"/>
</dbReference>
<dbReference type="GO" id="GO:0000287">
    <property type="term" value="F:magnesium ion binding"/>
    <property type="evidence" value="ECO:0007669"/>
    <property type="project" value="TreeGrafter"/>
</dbReference>
<dbReference type="RefSeq" id="WP_085484917.1">
    <property type="nucleotide sequence ID" value="NZ_FXAT01000005.1"/>
</dbReference>
<keyword evidence="6" id="KW-1185">Reference proteome</keyword>
<keyword evidence="3" id="KW-0460">Magnesium</keyword>
<gene>
    <name evidence="5" type="ORF">SAMN06265784_10558</name>
</gene>
<dbReference type="InterPro" id="IPR013341">
    <property type="entry name" value="Mandelate_racemase_N_dom"/>
</dbReference>
<dbReference type="SFLD" id="SFLDS00001">
    <property type="entry name" value="Enolase"/>
    <property type="match status" value="1"/>
</dbReference>
<evidence type="ECO:0000313" key="5">
    <source>
        <dbReference type="EMBL" id="SMG48953.1"/>
    </source>
</evidence>
<evidence type="ECO:0000259" key="4">
    <source>
        <dbReference type="SMART" id="SM00922"/>
    </source>
</evidence>
<feature type="domain" description="Mandelate racemase/muconate lactonizing enzyme C-terminal" evidence="4">
    <location>
        <begin position="164"/>
        <end position="262"/>
    </location>
</feature>
<dbReference type="InterPro" id="IPR029017">
    <property type="entry name" value="Enolase-like_N"/>
</dbReference>
<name>A0A1X7L6F8_9BURK</name>
<dbReference type="Gene3D" id="3.20.20.120">
    <property type="entry name" value="Enolase-like C-terminal domain"/>
    <property type="match status" value="1"/>
</dbReference>
<dbReference type="Pfam" id="PF13378">
    <property type="entry name" value="MR_MLE_C"/>
    <property type="match status" value="1"/>
</dbReference>
<dbReference type="InterPro" id="IPR029065">
    <property type="entry name" value="Enolase_C-like"/>
</dbReference>
<dbReference type="Pfam" id="PF02746">
    <property type="entry name" value="MR_MLE_N"/>
    <property type="match status" value="1"/>
</dbReference>
<dbReference type="SMART" id="SM00922">
    <property type="entry name" value="MR_MLE"/>
    <property type="match status" value="1"/>
</dbReference>
<reference evidence="6" key="1">
    <citation type="submission" date="2017-04" db="EMBL/GenBank/DDBJ databases">
        <authorList>
            <person name="Varghese N."/>
            <person name="Submissions S."/>
        </authorList>
    </citation>
    <scope>NUCLEOTIDE SEQUENCE [LARGE SCALE GENOMIC DNA]</scope>
    <source>
        <strain evidence="6">LMG 29540</strain>
    </source>
</reference>
<dbReference type="PANTHER" id="PTHR13794">
    <property type="entry name" value="ENOLASE SUPERFAMILY, MANDELATE RACEMASE"/>
    <property type="match status" value="1"/>
</dbReference>
<dbReference type="GO" id="GO:0016052">
    <property type="term" value="P:carbohydrate catabolic process"/>
    <property type="evidence" value="ECO:0007669"/>
    <property type="project" value="TreeGrafter"/>
</dbReference>